<proteinExistence type="predicted"/>
<dbReference type="Pfam" id="PF13551">
    <property type="entry name" value="HTH_29"/>
    <property type="match status" value="1"/>
</dbReference>
<accession>A0ABM4CUJ3</accession>
<dbReference type="SUPFAM" id="SSF46689">
    <property type="entry name" value="Homeodomain-like"/>
    <property type="match status" value="1"/>
</dbReference>
<dbReference type="InterPro" id="IPR036388">
    <property type="entry name" value="WH-like_DNA-bd_sf"/>
</dbReference>
<dbReference type="InterPro" id="IPR009057">
    <property type="entry name" value="Homeodomain-like_sf"/>
</dbReference>
<evidence type="ECO:0000313" key="2">
    <source>
        <dbReference type="RefSeq" id="XP_065665611.1"/>
    </source>
</evidence>
<dbReference type="RefSeq" id="XP_065665611.1">
    <property type="nucleotide sequence ID" value="XM_065809539.1"/>
</dbReference>
<dbReference type="Gene3D" id="1.10.10.10">
    <property type="entry name" value="Winged helix-like DNA-binding domain superfamily/Winged helix DNA-binding domain"/>
    <property type="match status" value="1"/>
</dbReference>
<gene>
    <name evidence="2" type="primary">LOC136087032</name>
</gene>
<protein>
    <submittedName>
        <fullName evidence="2">Uncharacterized protein LOC136087032</fullName>
    </submittedName>
</protein>
<keyword evidence="1" id="KW-1185">Reference proteome</keyword>
<evidence type="ECO:0000313" key="1">
    <source>
        <dbReference type="Proteomes" id="UP001652625"/>
    </source>
</evidence>
<organism evidence="1 2">
    <name type="scientific">Hydra vulgaris</name>
    <name type="common">Hydra</name>
    <name type="synonym">Hydra attenuata</name>
    <dbReference type="NCBI Taxonomy" id="6087"/>
    <lineage>
        <taxon>Eukaryota</taxon>
        <taxon>Metazoa</taxon>
        <taxon>Cnidaria</taxon>
        <taxon>Hydrozoa</taxon>
        <taxon>Hydroidolina</taxon>
        <taxon>Anthoathecata</taxon>
        <taxon>Aplanulata</taxon>
        <taxon>Hydridae</taxon>
        <taxon>Hydra</taxon>
    </lineage>
</organism>
<dbReference type="GeneID" id="136087032"/>
<name>A0ABM4CUJ3_HYDVU</name>
<sequence>MGKKLSLTVAKRSEIITFHKESYSVRKICKKLKVARSTVQDTIKRWKATGIFEDKKRSGRPRKTTKAEDNSIILMSKRNRRLTVPEITSGFNRSHSKSFSLTTTKRRLRQAGLSGL</sequence>
<reference evidence="2" key="1">
    <citation type="submission" date="2025-08" db="UniProtKB">
        <authorList>
            <consortium name="RefSeq"/>
        </authorList>
    </citation>
    <scope>IDENTIFICATION</scope>
</reference>
<dbReference type="Proteomes" id="UP001652625">
    <property type="component" value="Chromosome 11"/>
</dbReference>